<evidence type="ECO:0000313" key="3">
    <source>
        <dbReference type="Proteomes" id="UP000003112"/>
    </source>
</evidence>
<keyword evidence="3" id="KW-1185">Reference proteome</keyword>
<comment type="caution">
    <text evidence="2">The sequence shown here is derived from an EMBL/GenBank/DDBJ whole genome shotgun (WGS) entry which is preliminary data.</text>
</comment>
<evidence type="ECO:0000313" key="2">
    <source>
        <dbReference type="EMBL" id="EFU31909.1"/>
    </source>
</evidence>
<dbReference type="Pfam" id="PF06291">
    <property type="entry name" value="Lambda_Bor"/>
    <property type="match status" value="1"/>
</dbReference>
<dbReference type="Proteomes" id="UP000003112">
    <property type="component" value="Unassembled WGS sequence"/>
</dbReference>
<evidence type="ECO:0000256" key="1">
    <source>
        <dbReference type="SAM" id="SignalP"/>
    </source>
</evidence>
<sequence length="114" mass="12718">MDKIMKIREFKTFMFAGLVAAMLSSCYSATTCVGTMRADAPAVKVNSVKNHHFIYGLVNAGNTKIEDTKYIGEHKNYKVKKSTTFVDGLLEAITFGIYSPTTTTYYLPVDEISR</sequence>
<keyword evidence="1" id="KW-0732">Signal</keyword>
<dbReference type="EMBL" id="AEPD01000006">
    <property type="protein sequence ID" value="EFU31909.1"/>
    <property type="molecule type" value="Genomic_DNA"/>
</dbReference>
<dbReference type="InterPro" id="IPR010438">
    <property type="entry name" value="Lambda_Bor"/>
</dbReference>
<accession>E6K3G9</accession>
<gene>
    <name evidence="2" type="primary">ybcU</name>
    <name evidence="2" type="ORF">HMPREF6485_0295</name>
</gene>
<organism evidence="2 3">
    <name type="scientific">Segatella buccae ATCC 33574</name>
    <dbReference type="NCBI Taxonomy" id="873513"/>
    <lineage>
        <taxon>Bacteria</taxon>
        <taxon>Pseudomonadati</taxon>
        <taxon>Bacteroidota</taxon>
        <taxon>Bacteroidia</taxon>
        <taxon>Bacteroidales</taxon>
        <taxon>Prevotellaceae</taxon>
        <taxon>Segatella</taxon>
    </lineage>
</organism>
<feature type="signal peptide" evidence="1">
    <location>
        <begin position="1"/>
        <end position="29"/>
    </location>
</feature>
<reference evidence="2 3" key="1">
    <citation type="submission" date="2010-10" db="EMBL/GenBank/DDBJ databases">
        <authorList>
            <person name="Muzny D."/>
            <person name="Qin X."/>
            <person name="Deng J."/>
            <person name="Jiang H."/>
            <person name="Liu Y."/>
            <person name="Qu J."/>
            <person name="Song X.-Z."/>
            <person name="Zhang L."/>
            <person name="Thornton R."/>
            <person name="Coyle M."/>
            <person name="Francisco L."/>
            <person name="Jackson L."/>
            <person name="Javaid M."/>
            <person name="Korchina V."/>
            <person name="Kovar C."/>
            <person name="Mata R."/>
            <person name="Mathew T."/>
            <person name="Ngo R."/>
            <person name="Nguyen L."/>
            <person name="Nguyen N."/>
            <person name="Okwuonu G."/>
            <person name="Ongeri F."/>
            <person name="Pham C."/>
            <person name="Simmons D."/>
            <person name="Wilczek-Boney K."/>
            <person name="Hale W."/>
            <person name="Jakkamsetti A."/>
            <person name="Pham P."/>
            <person name="Ruth R."/>
            <person name="San Lucas F."/>
            <person name="Warren J."/>
            <person name="Zhang J."/>
            <person name="Zhao Z."/>
            <person name="Zhou C."/>
            <person name="Zhu D."/>
            <person name="Lee S."/>
            <person name="Bess C."/>
            <person name="Blankenburg K."/>
            <person name="Forbes L."/>
            <person name="Fu Q."/>
            <person name="Gubbala S."/>
            <person name="Hirani K."/>
            <person name="Jayaseelan J.C."/>
            <person name="Lara F."/>
            <person name="Munidasa M."/>
            <person name="Palculict T."/>
            <person name="Patil S."/>
            <person name="Pu L.-L."/>
            <person name="Saada N."/>
            <person name="Tang L."/>
            <person name="Weissenberger G."/>
            <person name="Zhu Y."/>
            <person name="Hemphill L."/>
            <person name="Shang Y."/>
            <person name="Youmans B."/>
            <person name="Ayvaz T."/>
            <person name="Ross M."/>
            <person name="Santibanez J."/>
            <person name="Aqrawi P."/>
            <person name="Gross S."/>
            <person name="Joshi V."/>
            <person name="Fowler G."/>
            <person name="Nazareth L."/>
            <person name="Reid J."/>
            <person name="Worley K."/>
            <person name="Petrosino J."/>
            <person name="Highlander S."/>
            <person name="Gibbs R."/>
        </authorList>
    </citation>
    <scope>NUCLEOTIDE SEQUENCE [LARGE SCALE GENOMIC DNA]</scope>
    <source>
        <strain evidence="2 3">ATCC 33574</strain>
    </source>
</reference>
<dbReference type="AlphaFoldDB" id="E6K3G9"/>
<dbReference type="eggNOG" id="ENOG5032X3J">
    <property type="taxonomic scope" value="Bacteria"/>
</dbReference>
<proteinExistence type="predicted"/>
<feature type="chain" id="PRO_5003205186" evidence="1">
    <location>
        <begin position="30"/>
        <end position="114"/>
    </location>
</feature>
<dbReference type="PROSITE" id="PS51257">
    <property type="entry name" value="PROKAR_LIPOPROTEIN"/>
    <property type="match status" value="1"/>
</dbReference>
<dbReference type="HOGENOM" id="CLU_159789_0_0_10"/>
<name>E6K3G9_9BACT</name>
<protein>
    <submittedName>
        <fullName evidence="2">Bor protein</fullName>
    </submittedName>
</protein>